<protein>
    <recommendedName>
        <fullName evidence="7">C2H2-type domain-containing protein</fullName>
    </recommendedName>
</protein>
<comment type="caution">
    <text evidence="8">The sequence shown here is derived from an EMBL/GenBank/DDBJ whole genome shotgun (WGS) entry which is preliminary data.</text>
</comment>
<dbReference type="GO" id="GO:0031519">
    <property type="term" value="C:PcG protein complex"/>
    <property type="evidence" value="ECO:0007669"/>
    <property type="project" value="TreeGrafter"/>
</dbReference>
<keyword evidence="4" id="KW-0862">Zinc</keyword>
<dbReference type="GO" id="GO:0000981">
    <property type="term" value="F:DNA-binding transcription factor activity, RNA polymerase II-specific"/>
    <property type="evidence" value="ECO:0007669"/>
    <property type="project" value="UniProtKB-ARBA"/>
</dbReference>
<dbReference type="EMBL" id="JAAAJA010000067">
    <property type="protein sequence ID" value="KAG0263720.1"/>
    <property type="molecule type" value="Genomic_DNA"/>
</dbReference>
<feature type="region of interest" description="Disordered" evidence="6">
    <location>
        <begin position="153"/>
        <end position="194"/>
    </location>
</feature>
<accession>A0A9P6U7C4</accession>
<dbReference type="GO" id="GO:0000978">
    <property type="term" value="F:RNA polymerase II cis-regulatory region sequence-specific DNA binding"/>
    <property type="evidence" value="ECO:0007669"/>
    <property type="project" value="TreeGrafter"/>
</dbReference>
<proteinExistence type="predicted"/>
<evidence type="ECO:0000256" key="4">
    <source>
        <dbReference type="ARBA" id="ARBA00022833"/>
    </source>
</evidence>
<dbReference type="SUPFAM" id="SSF57667">
    <property type="entry name" value="beta-beta-alpha zinc fingers"/>
    <property type="match status" value="1"/>
</dbReference>
<evidence type="ECO:0000256" key="3">
    <source>
        <dbReference type="ARBA" id="ARBA00022771"/>
    </source>
</evidence>
<dbReference type="PANTHER" id="PTHR14003:SF19">
    <property type="entry name" value="YY2 TRANSCRIPTION FACTOR"/>
    <property type="match status" value="1"/>
</dbReference>
<dbReference type="GO" id="GO:0008270">
    <property type="term" value="F:zinc ion binding"/>
    <property type="evidence" value="ECO:0007669"/>
    <property type="project" value="UniProtKB-KW"/>
</dbReference>
<dbReference type="OrthoDB" id="654211at2759"/>
<dbReference type="PROSITE" id="PS50157">
    <property type="entry name" value="ZINC_FINGER_C2H2_2"/>
    <property type="match status" value="1"/>
</dbReference>
<keyword evidence="1" id="KW-0479">Metal-binding</keyword>
<evidence type="ECO:0000256" key="1">
    <source>
        <dbReference type="ARBA" id="ARBA00022723"/>
    </source>
</evidence>
<dbReference type="FunFam" id="3.30.160.60:FF:000072">
    <property type="entry name" value="zinc finger protein 143 isoform X1"/>
    <property type="match status" value="1"/>
</dbReference>
<dbReference type="InterPro" id="IPR036236">
    <property type="entry name" value="Znf_C2H2_sf"/>
</dbReference>
<evidence type="ECO:0000313" key="9">
    <source>
        <dbReference type="Proteomes" id="UP000726737"/>
    </source>
</evidence>
<feature type="compositionally biased region" description="Low complexity" evidence="6">
    <location>
        <begin position="158"/>
        <end position="194"/>
    </location>
</feature>
<keyword evidence="3 5" id="KW-0863">Zinc-finger</keyword>
<dbReference type="PROSITE" id="PS00028">
    <property type="entry name" value="ZINC_FINGER_C2H2_1"/>
    <property type="match status" value="1"/>
</dbReference>
<feature type="compositionally biased region" description="Low complexity" evidence="6">
    <location>
        <begin position="110"/>
        <end position="127"/>
    </location>
</feature>
<dbReference type="InterPro" id="IPR013087">
    <property type="entry name" value="Znf_C2H2_type"/>
</dbReference>
<dbReference type="GO" id="GO:0000785">
    <property type="term" value="C:chromatin"/>
    <property type="evidence" value="ECO:0007669"/>
    <property type="project" value="TreeGrafter"/>
</dbReference>
<evidence type="ECO:0000256" key="6">
    <source>
        <dbReference type="SAM" id="MobiDB-lite"/>
    </source>
</evidence>
<evidence type="ECO:0000256" key="2">
    <source>
        <dbReference type="ARBA" id="ARBA00022737"/>
    </source>
</evidence>
<dbReference type="PANTHER" id="PTHR14003">
    <property type="entry name" value="TRANSCRIPTIONAL REPRESSOR PROTEIN YY"/>
    <property type="match status" value="1"/>
</dbReference>
<sequence length="266" mass="30816">MDILELIHNEGHQHDSRPFRCTWENCGKAFSRRSDLARHGRIHTNESFCRKTTLTKHHRKEHVAGRRSGAWRSDMDGNHILEPEMSRPLQVQISPYQAISPAHTPPHEGSPMSPMSPVSPISPMTPMGHMQLNPMDSLANIQPMLPFDQASMKTHSLHPQMQQHQQHQQHQQQQYHQQQYHHVQHSQQHPQQHPQYIKQEEFDEYPAQMVARPNHLQSQSFGYSGPNYQAFLNHLGPNQGLNSPVEYSRIASNAIPVEASYYPQYY</sequence>
<dbReference type="Pfam" id="PF00096">
    <property type="entry name" value="zf-C2H2"/>
    <property type="match status" value="1"/>
</dbReference>
<gene>
    <name evidence="8" type="ORF">BG011_008233</name>
</gene>
<reference evidence="8" key="1">
    <citation type="journal article" date="2020" name="Fungal Divers.">
        <title>Resolving the Mortierellaceae phylogeny through synthesis of multi-gene phylogenetics and phylogenomics.</title>
        <authorList>
            <person name="Vandepol N."/>
            <person name="Liber J."/>
            <person name="Desiro A."/>
            <person name="Na H."/>
            <person name="Kennedy M."/>
            <person name="Barry K."/>
            <person name="Grigoriev I.V."/>
            <person name="Miller A.N."/>
            <person name="O'Donnell K."/>
            <person name="Stajich J.E."/>
            <person name="Bonito G."/>
        </authorList>
    </citation>
    <scope>NUCLEOTIDE SEQUENCE</scope>
    <source>
        <strain evidence="8">KOD948</strain>
    </source>
</reference>
<evidence type="ECO:0000256" key="5">
    <source>
        <dbReference type="PROSITE-ProRule" id="PRU00042"/>
    </source>
</evidence>
<keyword evidence="9" id="KW-1185">Reference proteome</keyword>
<name>A0A9P6U7C4_9FUNG</name>
<evidence type="ECO:0000259" key="7">
    <source>
        <dbReference type="PROSITE" id="PS50157"/>
    </source>
</evidence>
<keyword evidence="2" id="KW-0677">Repeat</keyword>
<dbReference type="AlphaFoldDB" id="A0A9P6U7C4"/>
<evidence type="ECO:0000313" key="8">
    <source>
        <dbReference type="EMBL" id="KAG0263720.1"/>
    </source>
</evidence>
<dbReference type="Proteomes" id="UP000726737">
    <property type="component" value="Unassembled WGS sequence"/>
</dbReference>
<dbReference type="Gene3D" id="3.30.160.60">
    <property type="entry name" value="Classic Zinc Finger"/>
    <property type="match status" value="1"/>
</dbReference>
<dbReference type="GO" id="GO:0005667">
    <property type="term" value="C:transcription regulator complex"/>
    <property type="evidence" value="ECO:0007669"/>
    <property type="project" value="TreeGrafter"/>
</dbReference>
<feature type="region of interest" description="Disordered" evidence="6">
    <location>
        <begin position="99"/>
        <end position="134"/>
    </location>
</feature>
<organism evidence="8 9">
    <name type="scientific">Mortierella polycephala</name>
    <dbReference type="NCBI Taxonomy" id="41804"/>
    <lineage>
        <taxon>Eukaryota</taxon>
        <taxon>Fungi</taxon>
        <taxon>Fungi incertae sedis</taxon>
        <taxon>Mucoromycota</taxon>
        <taxon>Mortierellomycotina</taxon>
        <taxon>Mortierellomycetes</taxon>
        <taxon>Mortierellales</taxon>
        <taxon>Mortierellaceae</taxon>
        <taxon>Mortierella</taxon>
    </lineage>
</organism>
<feature type="domain" description="C2H2-type" evidence="7">
    <location>
        <begin position="19"/>
        <end position="48"/>
    </location>
</feature>